<proteinExistence type="predicted"/>
<gene>
    <name evidence="1" type="ORF">F3J37_01645</name>
</gene>
<dbReference type="InterPro" id="IPR028208">
    <property type="entry name" value="Effector_pro_NleD-like"/>
</dbReference>
<dbReference type="Pfam" id="PF14891">
    <property type="entry name" value="Peptidase_M91"/>
    <property type="match status" value="1"/>
</dbReference>
<keyword evidence="2" id="KW-1185">Reference proteome</keyword>
<protein>
    <submittedName>
        <fullName evidence="1">Uncharacterized protein</fullName>
    </submittedName>
</protein>
<dbReference type="Proteomes" id="UP001515780">
    <property type="component" value="Unassembled WGS sequence"/>
</dbReference>
<sequence>MPRVQAPSTIVPEITISTENAAGFMNTDHALAQIGNTQSGATLLSEIVKYTKDTKKVKIYIQHTEDSHTIPVLSNKQAEKTNLSKSYHNEESLDAARKFALKKKLTKGEGASALVYWNPAEAHISFSQGYTQYSVNEGGVNRFQLANELVHAMRILKGTYTDDKTIEGSTNEEMRGLGVFQYENEPISENKIREQSGFYLRAYYPVVTNVSGNTGSNTRPGPSLR</sequence>
<comment type="caution">
    <text evidence="1">The sequence shown here is derived from an EMBL/GenBank/DDBJ whole genome shotgun (WGS) entry which is preliminary data.</text>
</comment>
<evidence type="ECO:0000313" key="1">
    <source>
        <dbReference type="EMBL" id="NIG17382.1"/>
    </source>
</evidence>
<reference evidence="1 2" key="1">
    <citation type="journal article" date="2019" name="bioRxiv">
        <title>Bacteria contribute to plant secondary compound degradation in a generalist herbivore system.</title>
        <authorList>
            <person name="Francoeur C.B."/>
            <person name="Khadempour L."/>
            <person name="Moreira-Soto R.D."/>
            <person name="Gotting K."/>
            <person name="Book A.J."/>
            <person name="Pinto-Tomas A.A."/>
            <person name="Keefover-Ring K."/>
            <person name="Currie C.R."/>
        </authorList>
    </citation>
    <scope>NUCLEOTIDE SEQUENCE [LARGE SCALE GENOMIC DNA]</scope>
    <source>
        <strain evidence="1">Al-1710</strain>
    </source>
</reference>
<name>A0ABX0RJ65_9GAMM</name>
<evidence type="ECO:0000313" key="2">
    <source>
        <dbReference type="Proteomes" id="UP001515780"/>
    </source>
</evidence>
<accession>A0ABX0RJ65</accession>
<dbReference type="EMBL" id="VWXC01000001">
    <property type="protein sequence ID" value="NIG17382.1"/>
    <property type="molecule type" value="Genomic_DNA"/>
</dbReference>
<dbReference type="RefSeq" id="WP_166718783.1">
    <property type="nucleotide sequence ID" value="NZ_VWXC01000001.1"/>
</dbReference>
<organism evidence="1 2">
    <name type="scientific">Candidatus Pantoea communis</name>
    <dbReference type="NCBI Taxonomy" id="2608354"/>
    <lineage>
        <taxon>Bacteria</taxon>
        <taxon>Pseudomonadati</taxon>
        <taxon>Pseudomonadota</taxon>
        <taxon>Gammaproteobacteria</taxon>
        <taxon>Enterobacterales</taxon>
        <taxon>Erwiniaceae</taxon>
        <taxon>Pantoea</taxon>
    </lineage>
</organism>